<dbReference type="SUPFAM" id="SSF117143">
    <property type="entry name" value="Flagellar hook protein flgE"/>
    <property type="match status" value="1"/>
</dbReference>
<reference evidence="6 8" key="2">
    <citation type="submission" date="2020-08" db="EMBL/GenBank/DDBJ databases">
        <title>The isolate Caproiciproducens sp. 7D4C2 produces n-caproate at mildly acidic conditions from hexoses: genome and rBOX comparison with related strains and chain-elongating bacteria.</title>
        <authorList>
            <person name="Esquivel-Elizondo S."/>
            <person name="Bagci C."/>
            <person name="Temovska M."/>
            <person name="Jeon B.S."/>
            <person name="Bessarab I."/>
            <person name="Williams R.B.H."/>
            <person name="Huson D.H."/>
            <person name="Angenent L.T."/>
        </authorList>
    </citation>
    <scope>NUCLEOTIDE SEQUENCE [LARGE SCALE GENOMIC DNA]</scope>
    <source>
        <strain evidence="6 8">7D4C2</strain>
    </source>
</reference>
<dbReference type="GO" id="GO:0009425">
    <property type="term" value="C:bacterial-type flagellum basal body"/>
    <property type="evidence" value="ECO:0007669"/>
    <property type="project" value="UniProtKB-SubCell"/>
</dbReference>
<dbReference type="InterPro" id="IPR037925">
    <property type="entry name" value="FlgE/F/G-like"/>
</dbReference>
<keyword evidence="5" id="KW-0966">Cell projection</keyword>
<dbReference type="InterPro" id="IPR010930">
    <property type="entry name" value="Flg_bb/hook_C_dom"/>
</dbReference>
<dbReference type="PANTHER" id="PTHR30435">
    <property type="entry name" value="FLAGELLAR PROTEIN"/>
    <property type="match status" value="1"/>
</dbReference>
<accession>A0A7G8TFH0</accession>
<reference evidence="5 7" key="1">
    <citation type="submission" date="2019-09" db="EMBL/GenBank/DDBJ databases">
        <title>Genome sequence of Clostridium sp. EA1.</title>
        <authorList>
            <person name="Poehlein A."/>
            <person name="Bengelsdorf F.R."/>
            <person name="Daniel R."/>
        </authorList>
    </citation>
    <scope>NUCLEOTIDE SEQUENCE [LARGE SCALE GENOMIC DNA]</scope>
    <source>
        <strain evidence="5 7">EA1</strain>
    </source>
</reference>
<evidence type="ECO:0000313" key="8">
    <source>
        <dbReference type="Proteomes" id="UP000515909"/>
    </source>
</evidence>
<dbReference type="GO" id="GO:0071978">
    <property type="term" value="P:bacterial-type flagellum-dependent swarming motility"/>
    <property type="evidence" value="ECO:0007669"/>
    <property type="project" value="TreeGrafter"/>
</dbReference>
<dbReference type="InterPro" id="IPR001444">
    <property type="entry name" value="Flag_bb_rod_N"/>
</dbReference>
<name>A0A6N8HVE5_9FIRM</name>
<dbReference type="InterPro" id="IPR020013">
    <property type="entry name" value="Flagellar_FlgE/F/G"/>
</dbReference>
<comment type="subcellular location">
    <subcellularLocation>
        <location evidence="2">Bacterial flagellum basal body</location>
    </subcellularLocation>
</comment>
<keyword evidence="7" id="KW-1185">Reference proteome</keyword>
<proteinExistence type="inferred from homology"/>
<dbReference type="PANTHER" id="PTHR30435:SF19">
    <property type="entry name" value="FLAGELLAR BASAL-BODY ROD PROTEIN FLGG"/>
    <property type="match status" value="1"/>
</dbReference>
<keyword evidence="5" id="KW-0969">Cilium</keyword>
<comment type="similarity">
    <text evidence="1 2">Belongs to the flagella basal body rod proteins family.</text>
</comment>
<dbReference type="AlphaFoldDB" id="A0A6N8HVE5"/>
<evidence type="ECO:0000313" key="6">
    <source>
        <dbReference type="EMBL" id="QNK42361.1"/>
    </source>
</evidence>
<evidence type="ECO:0000259" key="3">
    <source>
        <dbReference type="Pfam" id="PF00460"/>
    </source>
</evidence>
<dbReference type="NCBIfam" id="TIGR03506">
    <property type="entry name" value="FlgEFG_subfam"/>
    <property type="match status" value="1"/>
</dbReference>
<sequence length="234" mass="24990">MMTSFYTATAGAIAQEQKMDVTSNNIANASTQGYKPDKVSFADLLYTGVHGRETANSLKVGHGDRLDKTDTVFTQGSVQKTNRSLDYALPSENAFFAVRCTDGTVRFTRNGGFQLSENADGGFFLADSQGGVVLDSDGNAISVKNENDPQNVGVYSFKNCDGLKKTGGNYLEETAASGLASVSKVKPIQGSIEESTVDLADEMTAMISAQKAFAFNAKILSISDNTMQTVNNLR</sequence>
<dbReference type="Proteomes" id="UP000515909">
    <property type="component" value="Chromosome"/>
</dbReference>
<dbReference type="PROSITE" id="PS00588">
    <property type="entry name" value="FLAGELLA_BB_ROD"/>
    <property type="match status" value="1"/>
</dbReference>
<dbReference type="KEGG" id="cfem:HCR03_09210"/>
<dbReference type="Pfam" id="PF00460">
    <property type="entry name" value="Flg_bb_rod"/>
    <property type="match status" value="1"/>
</dbReference>
<evidence type="ECO:0000256" key="2">
    <source>
        <dbReference type="RuleBase" id="RU362116"/>
    </source>
</evidence>
<evidence type="ECO:0000259" key="4">
    <source>
        <dbReference type="Pfam" id="PF06429"/>
    </source>
</evidence>
<dbReference type="Proteomes" id="UP000469440">
    <property type="component" value="Unassembled WGS sequence"/>
</dbReference>
<evidence type="ECO:0000313" key="7">
    <source>
        <dbReference type="Proteomes" id="UP000469440"/>
    </source>
</evidence>
<feature type="domain" description="Flagellar basal body rod protein N-terminal" evidence="3">
    <location>
        <begin position="5"/>
        <end position="35"/>
    </location>
</feature>
<evidence type="ECO:0000256" key="1">
    <source>
        <dbReference type="ARBA" id="ARBA00009677"/>
    </source>
</evidence>
<keyword evidence="2" id="KW-0975">Bacterial flagellum</keyword>
<protein>
    <submittedName>
        <fullName evidence="5">Flagellar basal-body rod protein FlgG</fullName>
    </submittedName>
    <submittedName>
        <fullName evidence="6">Flagellar hook-basal body protein</fullName>
    </submittedName>
</protein>
<organism evidence="5 7">
    <name type="scientific">Caproicibacter fermentans</name>
    <dbReference type="NCBI Taxonomy" id="2576756"/>
    <lineage>
        <taxon>Bacteria</taxon>
        <taxon>Bacillati</taxon>
        <taxon>Bacillota</taxon>
        <taxon>Clostridia</taxon>
        <taxon>Eubacteriales</taxon>
        <taxon>Acutalibacteraceae</taxon>
        <taxon>Caproicibacter</taxon>
    </lineage>
</organism>
<dbReference type="InterPro" id="IPR019776">
    <property type="entry name" value="Flagellar_basal_body_rod_CS"/>
</dbReference>
<keyword evidence="5" id="KW-0282">Flagellum</keyword>
<dbReference type="RefSeq" id="WP_156989668.1">
    <property type="nucleotide sequence ID" value="NZ_CP060286.1"/>
</dbReference>
<evidence type="ECO:0000313" key="5">
    <source>
        <dbReference type="EMBL" id="MVB09756.1"/>
    </source>
</evidence>
<feature type="domain" description="Flagellar basal-body/hook protein C-terminal" evidence="4">
    <location>
        <begin position="189"/>
        <end position="233"/>
    </location>
</feature>
<gene>
    <name evidence="5" type="primary">flgG_3</name>
    <name evidence="5" type="ORF">CAFE_04210</name>
    <name evidence="6" type="ORF">HCR03_09210</name>
</gene>
<dbReference type="EMBL" id="CP060286">
    <property type="protein sequence ID" value="QNK42361.1"/>
    <property type="molecule type" value="Genomic_DNA"/>
</dbReference>
<dbReference type="Pfam" id="PF06429">
    <property type="entry name" value="Flg_bbr_C"/>
    <property type="match status" value="1"/>
</dbReference>
<accession>A0A6N8HVE5</accession>
<dbReference type="EMBL" id="VWXL01000014">
    <property type="protein sequence ID" value="MVB09756.1"/>
    <property type="molecule type" value="Genomic_DNA"/>
</dbReference>
<dbReference type="OrthoDB" id="9804559at2"/>